<dbReference type="Proteomes" id="UP000479756">
    <property type="component" value="Unassembled WGS sequence"/>
</dbReference>
<organism evidence="1 2">
    <name type="scientific">Galbitalea soli</name>
    <dbReference type="NCBI Taxonomy" id="1268042"/>
    <lineage>
        <taxon>Bacteria</taxon>
        <taxon>Bacillati</taxon>
        <taxon>Actinomycetota</taxon>
        <taxon>Actinomycetes</taxon>
        <taxon>Micrococcales</taxon>
        <taxon>Microbacteriaceae</taxon>
        <taxon>Galbitalea</taxon>
    </lineage>
</organism>
<name>A0A7C9PMD0_9MICO</name>
<reference evidence="1 2" key="1">
    <citation type="journal article" date="2014" name="Int. J. Syst. Evol. Microbiol.">
        <title>Description of Galbitalea soli gen. nov., sp. nov., and Frondihabitans sucicola sp. nov.</title>
        <authorList>
            <person name="Kim S.J."/>
            <person name="Lim J.M."/>
            <person name="Ahn J.H."/>
            <person name="Weon H.Y."/>
            <person name="Hamada M."/>
            <person name="Suzuki K."/>
            <person name="Ahn T.Y."/>
            <person name="Kwon S.W."/>
        </authorList>
    </citation>
    <scope>NUCLEOTIDE SEQUENCE [LARGE SCALE GENOMIC DNA]</scope>
    <source>
        <strain evidence="1 2">NBRC 108727</strain>
    </source>
</reference>
<evidence type="ECO:0000313" key="2">
    <source>
        <dbReference type="Proteomes" id="UP000479756"/>
    </source>
</evidence>
<accession>A0A7C9PMD0</accession>
<evidence type="ECO:0000313" key="1">
    <source>
        <dbReference type="EMBL" id="NEM90894.1"/>
    </source>
</evidence>
<protein>
    <submittedName>
        <fullName evidence="1">Uncharacterized protein</fullName>
    </submittedName>
</protein>
<gene>
    <name evidence="1" type="ORF">G3T37_05945</name>
</gene>
<dbReference type="EMBL" id="JAAGWZ010000001">
    <property type="protein sequence ID" value="NEM90894.1"/>
    <property type="molecule type" value="Genomic_DNA"/>
</dbReference>
<dbReference type="RefSeq" id="WP_163472496.1">
    <property type="nucleotide sequence ID" value="NZ_JAAGWZ010000001.1"/>
</dbReference>
<comment type="caution">
    <text evidence="1">The sequence shown here is derived from an EMBL/GenBank/DDBJ whole genome shotgun (WGS) entry which is preliminary data.</text>
</comment>
<keyword evidence="2" id="KW-1185">Reference proteome</keyword>
<proteinExistence type="predicted"/>
<dbReference type="AlphaFoldDB" id="A0A7C9PMD0"/>
<sequence>MSSILTLNARDGVGLTVARKMFKMSPEEFGGFIREHHTTLQSELAKVGVNYDALSPALIPSTSRHEMALLFNIDLIGSSMYGRAIAKRLIPLLEPQATLSVLVGDIFLHPQAVREMARYAGFVTSDLQGWGQDYLFCVYLNHLTEGQRDAVHNGFLASPGYLGYVRTTYNSAFRTIAGSTLPTAFVKHKGFMLVDHGGDDPWVGDSNEIGYPFKENGYKVVSANSELFSPLLSYKIQSEVTPQYQEDVLVSLNAISDEPMSLDGFEVLLPEAKFGYLQSAKGEILKIAGLDKHSREELASAIRAELDHDYIYRLQHNVDGTVQFTIALELPRDETHPMKVAVGLKYLPATKTLSMVTLT</sequence>